<dbReference type="Pfam" id="PF04628">
    <property type="entry name" value="Sedlin_N"/>
    <property type="match status" value="1"/>
</dbReference>
<name>A0A1A8VZX1_PLAOA</name>
<feature type="region of interest" description="Disordered" evidence="1">
    <location>
        <begin position="230"/>
        <end position="288"/>
    </location>
</feature>
<evidence type="ECO:0000256" key="1">
    <source>
        <dbReference type="SAM" id="MobiDB-lite"/>
    </source>
</evidence>
<dbReference type="GO" id="GO:0005737">
    <property type="term" value="C:cytoplasm"/>
    <property type="evidence" value="ECO:0007669"/>
    <property type="project" value="GOC"/>
</dbReference>
<gene>
    <name evidence="2" type="ORF">POVCU2_0034970</name>
</gene>
<dbReference type="InterPro" id="IPR006722">
    <property type="entry name" value="Sedlin"/>
</dbReference>
<accession>A0A1A8VZX1</accession>
<dbReference type="Proteomes" id="UP000078560">
    <property type="component" value="Unassembled WGS sequence"/>
</dbReference>
<dbReference type="InterPro" id="IPR011012">
    <property type="entry name" value="Longin-like_dom_sf"/>
</dbReference>
<evidence type="ECO:0000313" key="2">
    <source>
        <dbReference type="EMBL" id="SBS86053.1"/>
    </source>
</evidence>
<sequence>MDLHEEKKKENCTFLIIPTKGSKMNRSGGGAPASMYQVYVLTIIGKGDIPMYEADLSINGKKEISEHLAQFIIHQSLDSLDELVWKNSNLFLKTIDSFNNYSVSAYCTPGHIKFMLLYKNKNEANNPTNTNLYVPSDENIRAFFEIVHENYIKVLSSSTSDIERDIGIGGKHRLTTPPNSNSGHAKRTLNGKEKGNICEGCPVCAPVFCERRDEESVLLQCSKLRKQKKGKTSEKCEDNAVTARQQRGNNAATTRQQRGNNAATTRQQRGNNAATTRQQRGNNAATTR</sequence>
<proteinExistence type="predicted"/>
<evidence type="ECO:0000313" key="3">
    <source>
        <dbReference type="Proteomes" id="UP000078560"/>
    </source>
</evidence>
<feature type="compositionally biased region" description="Polar residues" evidence="1">
    <location>
        <begin position="242"/>
        <end position="288"/>
    </location>
</feature>
<dbReference type="Gene3D" id="3.30.450.70">
    <property type="match status" value="1"/>
</dbReference>
<dbReference type="CDD" id="cd14825">
    <property type="entry name" value="TRAPPC2_sedlin"/>
    <property type="match status" value="1"/>
</dbReference>
<dbReference type="EMBL" id="FLQU01000467">
    <property type="protein sequence ID" value="SBS86053.1"/>
    <property type="molecule type" value="Genomic_DNA"/>
</dbReference>
<reference evidence="3" key="1">
    <citation type="submission" date="2016-05" db="EMBL/GenBank/DDBJ databases">
        <authorList>
            <person name="Naeem Raeece"/>
        </authorList>
    </citation>
    <scope>NUCLEOTIDE SEQUENCE [LARGE SCALE GENOMIC DNA]</scope>
</reference>
<dbReference type="GO" id="GO:0006888">
    <property type="term" value="P:endoplasmic reticulum to Golgi vesicle-mediated transport"/>
    <property type="evidence" value="ECO:0007669"/>
    <property type="project" value="InterPro"/>
</dbReference>
<dbReference type="SUPFAM" id="SSF64356">
    <property type="entry name" value="SNARE-like"/>
    <property type="match status" value="1"/>
</dbReference>
<protein>
    <submittedName>
        <fullName evidence="2">Trafficking protein particle complex subunit 2, putative (TRAPPC2)</fullName>
    </submittedName>
</protein>
<feature type="region of interest" description="Disordered" evidence="1">
    <location>
        <begin position="168"/>
        <end position="191"/>
    </location>
</feature>
<dbReference type="PANTHER" id="PTHR12403">
    <property type="entry name" value="TRAFFICKING PROTEIN PARTICLE COMPLEX SUBUNIT 2"/>
    <property type="match status" value="1"/>
</dbReference>
<dbReference type="AlphaFoldDB" id="A0A1A8VZX1"/>
<organism evidence="2 3">
    <name type="scientific">Plasmodium ovale curtisi</name>
    <dbReference type="NCBI Taxonomy" id="864141"/>
    <lineage>
        <taxon>Eukaryota</taxon>
        <taxon>Sar</taxon>
        <taxon>Alveolata</taxon>
        <taxon>Apicomplexa</taxon>
        <taxon>Aconoidasida</taxon>
        <taxon>Haemosporida</taxon>
        <taxon>Plasmodiidae</taxon>
        <taxon>Plasmodium</taxon>
        <taxon>Plasmodium (Plasmodium)</taxon>
    </lineage>
</organism>